<proteinExistence type="predicted"/>
<organism evidence="1">
    <name type="scientific">viral metagenome</name>
    <dbReference type="NCBI Taxonomy" id="1070528"/>
    <lineage>
        <taxon>unclassified sequences</taxon>
        <taxon>metagenomes</taxon>
        <taxon>organismal metagenomes</taxon>
    </lineage>
</organism>
<name>A0A6C0BV22_9ZZZZ</name>
<accession>A0A6C0BV22</accession>
<protein>
    <recommendedName>
        <fullName evidence="2">Fe2OG dioxygenase domain-containing protein</fullName>
    </recommendedName>
</protein>
<reference evidence="1" key="1">
    <citation type="journal article" date="2020" name="Nature">
        <title>Giant virus diversity and host interactions through global metagenomics.</title>
        <authorList>
            <person name="Schulz F."/>
            <person name="Roux S."/>
            <person name="Paez-Espino D."/>
            <person name="Jungbluth S."/>
            <person name="Walsh D.A."/>
            <person name="Denef V.J."/>
            <person name="McMahon K.D."/>
            <person name="Konstantinidis K.T."/>
            <person name="Eloe-Fadrosh E.A."/>
            <person name="Kyrpides N.C."/>
            <person name="Woyke T."/>
        </authorList>
    </citation>
    <scope>NUCLEOTIDE SEQUENCE</scope>
    <source>
        <strain evidence="1">GVMAG-M-3300019093-7</strain>
    </source>
</reference>
<evidence type="ECO:0008006" key="2">
    <source>
        <dbReference type="Google" id="ProtNLM"/>
    </source>
</evidence>
<sequence>MSDYFEKHGYIIFQNVLSRQSCELLYIQCKMEESVKCYEKNINPTDFLLGDTQVEKSFSCYAPICGESLCLYVKPLIEKHIKKELLPTYSYMRIYYKGAHLKKHTDREECEISASLCINMNSEKPWDFCLTDKTGNNVCVSLNCGDLVVYSRYLEHWRDEYNGTEQTQIFLHYVDKNGPYSNRVFDSRKLMAYPK</sequence>
<dbReference type="EMBL" id="MN739260">
    <property type="protein sequence ID" value="QHS95902.1"/>
    <property type="molecule type" value="Genomic_DNA"/>
</dbReference>
<evidence type="ECO:0000313" key="1">
    <source>
        <dbReference type="EMBL" id="QHS95902.1"/>
    </source>
</evidence>
<dbReference type="AlphaFoldDB" id="A0A6C0BV22"/>